<evidence type="ECO:0000313" key="3">
    <source>
        <dbReference type="EMBL" id="KAL2103637.1"/>
    </source>
</evidence>
<dbReference type="PANTHER" id="PTHR16294">
    <property type="entry name" value="DYSTROBREVIN BINDING PROTEIN 1 DYSBINDIN"/>
    <property type="match status" value="1"/>
</dbReference>
<feature type="region of interest" description="Disordered" evidence="2">
    <location>
        <begin position="79"/>
        <end position="187"/>
    </location>
</feature>
<dbReference type="AlphaFoldDB" id="A0ABD1KWW4"/>
<evidence type="ECO:0000256" key="1">
    <source>
        <dbReference type="ARBA" id="ARBA00008686"/>
    </source>
</evidence>
<dbReference type="InterPro" id="IPR007531">
    <property type="entry name" value="Dysbindin"/>
</dbReference>
<feature type="compositionally biased region" description="Acidic residues" evidence="2">
    <location>
        <begin position="170"/>
        <end position="180"/>
    </location>
</feature>
<feature type="compositionally biased region" description="Low complexity" evidence="2">
    <location>
        <begin position="125"/>
        <end position="139"/>
    </location>
</feature>
<proteinExistence type="inferred from homology"/>
<name>A0ABD1KWW4_9TELE</name>
<sequence>MDSGHQLKLRERQRFFEEVLQHDVDVYLSASHLQIDNKKPPMGSISSMEVNVDLLEQMDLMDISDHEALDVFLNSGSDTGPLASPLPEVCDEDDDDNDDEVVYKDGVGSQGSVRRRPCSKGRGSSGSTGSTDPDSQDTSEGGADTPVIQSDEEEVQVDTFLFSSTSSGKEEDEEDQEENDNLPARSS</sequence>
<gene>
    <name evidence="3" type="ORF">ACEWY4_000505</name>
</gene>
<feature type="compositionally biased region" description="Acidic residues" evidence="2">
    <location>
        <begin position="89"/>
        <end position="100"/>
    </location>
</feature>
<evidence type="ECO:0008006" key="5">
    <source>
        <dbReference type="Google" id="ProtNLM"/>
    </source>
</evidence>
<dbReference type="EMBL" id="JBHFQA010000001">
    <property type="protein sequence ID" value="KAL2103637.1"/>
    <property type="molecule type" value="Genomic_DNA"/>
</dbReference>
<evidence type="ECO:0000256" key="2">
    <source>
        <dbReference type="SAM" id="MobiDB-lite"/>
    </source>
</evidence>
<comment type="caution">
    <text evidence="3">The sequence shown here is derived from an EMBL/GenBank/DDBJ whole genome shotgun (WGS) entry which is preliminary data.</text>
</comment>
<evidence type="ECO:0000313" key="4">
    <source>
        <dbReference type="Proteomes" id="UP001591681"/>
    </source>
</evidence>
<dbReference type="Proteomes" id="UP001591681">
    <property type="component" value="Unassembled WGS sequence"/>
</dbReference>
<dbReference type="Pfam" id="PF04440">
    <property type="entry name" value="Dysbindin"/>
    <property type="match status" value="1"/>
</dbReference>
<dbReference type="PANTHER" id="PTHR16294:SF7">
    <property type="entry name" value="DYSBINDIN DOMAIN-CONTAINING PROTEIN 2"/>
    <property type="match status" value="1"/>
</dbReference>
<protein>
    <recommendedName>
        <fullName evidence="5">Dysbindin-like</fullName>
    </recommendedName>
</protein>
<organism evidence="3 4">
    <name type="scientific">Coilia grayii</name>
    <name type="common">Gray's grenadier anchovy</name>
    <dbReference type="NCBI Taxonomy" id="363190"/>
    <lineage>
        <taxon>Eukaryota</taxon>
        <taxon>Metazoa</taxon>
        <taxon>Chordata</taxon>
        <taxon>Craniata</taxon>
        <taxon>Vertebrata</taxon>
        <taxon>Euteleostomi</taxon>
        <taxon>Actinopterygii</taxon>
        <taxon>Neopterygii</taxon>
        <taxon>Teleostei</taxon>
        <taxon>Clupei</taxon>
        <taxon>Clupeiformes</taxon>
        <taxon>Clupeoidei</taxon>
        <taxon>Engraulidae</taxon>
        <taxon>Coilinae</taxon>
        <taxon>Coilia</taxon>
    </lineage>
</organism>
<reference evidence="3 4" key="1">
    <citation type="submission" date="2024-09" db="EMBL/GenBank/DDBJ databases">
        <title>A chromosome-level genome assembly of Gray's grenadier anchovy, Coilia grayii.</title>
        <authorList>
            <person name="Fu Z."/>
        </authorList>
    </citation>
    <scope>NUCLEOTIDE SEQUENCE [LARGE SCALE GENOMIC DNA]</scope>
    <source>
        <strain evidence="3">G4</strain>
        <tissue evidence="3">Muscle</tissue>
    </source>
</reference>
<comment type="similarity">
    <text evidence="1">Belongs to the dysbindin family.</text>
</comment>
<accession>A0ABD1KWW4</accession>
<keyword evidence="4" id="KW-1185">Reference proteome</keyword>